<dbReference type="PRINTS" id="PR00080">
    <property type="entry name" value="SDRFAMILY"/>
</dbReference>
<dbReference type="SMART" id="SM00822">
    <property type="entry name" value="PKS_KR"/>
    <property type="match status" value="1"/>
</dbReference>
<dbReference type="InterPro" id="IPR057326">
    <property type="entry name" value="KR_dom"/>
</dbReference>
<gene>
    <name evidence="5" type="ordered locus">Srot_2040</name>
</gene>
<keyword evidence="2" id="KW-0560">Oxidoreductase</keyword>
<dbReference type="GO" id="GO:0016491">
    <property type="term" value="F:oxidoreductase activity"/>
    <property type="evidence" value="ECO:0007669"/>
    <property type="project" value="UniProtKB-KW"/>
</dbReference>
<dbReference type="PRINTS" id="PR00081">
    <property type="entry name" value="GDHRDH"/>
</dbReference>
<evidence type="ECO:0000313" key="6">
    <source>
        <dbReference type="Proteomes" id="UP000002247"/>
    </source>
</evidence>
<evidence type="ECO:0000256" key="3">
    <source>
        <dbReference type="RuleBase" id="RU000363"/>
    </source>
</evidence>
<dbReference type="eggNOG" id="COG4221">
    <property type="taxonomic scope" value="Bacteria"/>
</dbReference>
<accession>D6Z966</accession>
<protein>
    <submittedName>
        <fullName evidence="5">Short-chain dehydrogenase/reductase SDR</fullName>
    </submittedName>
</protein>
<dbReference type="Gene3D" id="3.40.50.720">
    <property type="entry name" value="NAD(P)-binding Rossmann-like Domain"/>
    <property type="match status" value="1"/>
</dbReference>
<dbReference type="PANTHER" id="PTHR44196:SF1">
    <property type="entry name" value="DEHYDROGENASE_REDUCTASE SDR FAMILY MEMBER 7B"/>
    <property type="match status" value="1"/>
</dbReference>
<dbReference type="PANTHER" id="PTHR44196">
    <property type="entry name" value="DEHYDROGENASE/REDUCTASE SDR FAMILY MEMBER 7B"/>
    <property type="match status" value="1"/>
</dbReference>
<dbReference type="KEGG" id="srt:Srot_2040"/>
<dbReference type="HOGENOM" id="CLU_010194_2_1_11"/>
<dbReference type="CDD" id="cd05233">
    <property type="entry name" value="SDR_c"/>
    <property type="match status" value="1"/>
</dbReference>
<reference evidence="5 6" key="1">
    <citation type="journal article" date="2010" name="Stand. Genomic Sci.">
        <title>Complete genome sequence of Segniliparus rotundus type strain (CDC 1076).</title>
        <authorList>
            <person name="Sikorski J."/>
            <person name="Lapidus A."/>
            <person name="Copeland A."/>
            <person name="Misra M."/>
            <person name="Glavina Del Rio T."/>
            <person name="Nolan M."/>
            <person name="Lucas S."/>
            <person name="Chen F."/>
            <person name="Tice H."/>
            <person name="Cheng J.F."/>
            <person name="Jando M."/>
            <person name="Schneider S."/>
            <person name="Bruce D."/>
            <person name="Goodwin L."/>
            <person name="Pitluck S."/>
            <person name="Liolios K."/>
            <person name="Mikhailova N."/>
            <person name="Pati A."/>
            <person name="Ivanova N."/>
            <person name="Mavromatis K."/>
            <person name="Chen A."/>
            <person name="Palaniappan K."/>
            <person name="Chertkov O."/>
            <person name="Land M."/>
            <person name="Hauser L."/>
            <person name="Chang Y.J."/>
            <person name="Jeffries C.D."/>
            <person name="Brettin T."/>
            <person name="Detter J.C."/>
            <person name="Han C."/>
            <person name="Rohde M."/>
            <person name="Goker M."/>
            <person name="Bristow J."/>
            <person name="Eisen J.A."/>
            <person name="Markowitz V."/>
            <person name="Hugenholtz P."/>
            <person name="Kyrpides N.C."/>
            <person name="Klenk H.P."/>
        </authorList>
    </citation>
    <scope>NUCLEOTIDE SEQUENCE [LARGE SCALE GENOMIC DNA]</scope>
    <source>
        <strain evidence="6">ATCC BAA-972 / CDC 1076 / CIP 108378 / DSM 44985 / JCM 13578</strain>
    </source>
</reference>
<dbReference type="InterPro" id="IPR002347">
    <property type="entry name" value="SDR_fam"/>
</dbReference>
<dbReference type="InterPro" id="IPR036291">
    <property type="entry name" value="NAD(P)-bd_dom_sf"/>
</dbReference>
<keyword evidence="6" id="KW-1185">Reference proteome</keyword>
<proteinExistence type="inferred from homology"/>
<dbReference type="GO" id="GO:0016020">
    <property type="term" value="C:membrane"/>
    <property type="evidence" value="ECO:0007669"/>
    <property type="project" value="TreeGrafter"/>
</dbReference>
<sequence>MRDFSNKVVVITGAGSGIGRALAVNLAEKGARLALSDVNEVGVVDTAKLCHARGAEAKHYRLDVADREAVFEHAAQVRSDFGAINVVVNNAGVAVMSGVLEMSWEDYDWITGINLNGVVNGTKAFLPHLIESGDGHVVNVSSVFGFVGVPTQSAYNLTKFGVRGFTEALRQEMLIGKHPVAVSCVHPGGIKTNIAASARSVAGDDSAKRGELFHRIARTTPEGAAKTIVRGMQRRSPRILIGLDAWGLDFFPRLFGARYQDLVAFFAGPVFAFMEKRGVRAKL</sequence>
<name>D6Z966_SEGRD</name>
<dbReference type="Pfam" id="PF00106">
    <property type="entry name" value="adh_short"/>
    <property type="match status" value="1"/>
</dbReference>
<dbReference type="AlphaFoldDB" id="D6Z966"/>
<dbReference type="OrthoDB" id="4690547at2"/>
<evidence type="ECO:0000256" key="2">
    <source>
        <dbReference type="ARBA" id="ARBA00023002"/>
    </source>
</evidence>
<feature type="domain" description="Ketoreductase" evidence="4">
    <location>
        <begin position="7"/>
        <end position="193"/>
    </location>
</feature>
<comment type="similarity">
    <text evidence="1 3">Belongs to the short-chain dehydrogenases/reductases (SDR) family.</text>
</comment>
<dbReference type="SUPFAM" id="SSF51735">
    <property type="entry name" value="NAD(P)-binding Rossmann-fold domains"/>
    <property type="match status" value="1"/>
</dbReference>
<dbReference type="EMBL" id="CP001958">
    <property type="protein sequence ID" value="ADG98496.1"/>
    <property type="molecule type" value="Genomic_DNA"/>
</dbReference>
<organism evidence="5 6">
    <name type="scientific">Segniliparus rotundus (strain ATCC BAA-972 / CDC 1076 / CIP 108378 / DSM 44985 / JCM 13578)</name>
    <dbReference type="NCBI Taxonomy" id="640132"/>
    <lineage>
        <taxon>Bacteria</taxon>
        <taxon>Bacillati</taxon>
        <taxon>Actinomycetota</taxon>
        <taxon>Actinomycetes</taxon>
        <taxon>Mycobacteriales</taxon>
        <taxon>Segniliparaceae</taxon>
        <taxon>Segniliparus</taxon>
    </lineage>
</organism>
<evidence type="ECO:0000259" key="4">
    <source>
        <dbReference type="SMART" id="SM00822"/>
    </source>
</evidence>
<dbReference type="RefSeq" id="WP_013138948.1">
    <property type="nucleotide sequence ID" value="NC_014168.1"/>
</dbReference>
<evidence type="ECO:0000256" key="1">
    <source>
        <dbReference type="ARBA" id="ARBA00006484"/>
    </source>
</evidence>
<dbReference type="Proteomes" id="UP000002247">
    <property type="component" value="Chromosome"/>
</dbReference>
<evidence type="ECO:0000313" key="5">
    <source>
        <dbReference type="EMBL" id="ADG98496.1"/>
    </source>
</evidence>
<dbReference type="STRING" id="640132.Srot_2040"/>